<evidence type="ECO:0000313" key="2">
    <source>
        <dbReference type="Proteomes" id="UP000265520"/>
    </source>
</evidence>
<evidence type="ECO:0000313" key="1">
    <source>
        <dbReference type="EMBL" id="MCI13751.1"/>
    </source>
</evidence>
<dbReference type="Proteomes" id="UP000265520">
    <property type="component" value="Unassembled WGS sequence"/>
</dbReference>
<organism evidence="1 2">
    <name type="scientific">Trifolium medium</name>
    <dbReference type="NCBI Taxonomy" id="97028"/>
    <lineage>
        <taxon>Eukaryota</taxon>
        <taxon>Viridiplantae</taxon>
        <taxon>Streptophyta</taxon>
        <taxon>Embryophyta</taxon>
        <taxon>Tracheophyta</taxon>
        <taxon>Spermatophyta</taxon>
        <taxon>Magnoliopsida</taxon>
        <taxon>eudicotyledons</taxon>
        <taxon>Gunneridae</taxon>
        <taxon>Pentapetalae</taxon>
        <taxon>rosids</taxon>
        <taxon>fabids</taxon>
        <taxon>Fabales</taxon>
        <taxon>Fabaceae</taxon>
        <taxon>Papilionoideae</taxon>
        <taxon>50 kb inversion clade</taxon>
        <taxon>NPAAA clade</taxon>
        <taxon>Hologalegina</taxon>
        <taxon>IRL clade</taxon>
        <taxon>Trifolieae</taxon>
        <taxon>Trifolium</taxon>
    </lineage>
</organism>
<proteinExistence type="predicted"/>
<feature type="non-terminal residue" evidence="1">
    <location>
        <position position="1"/>
    </location>
</feature>
<reference evidence="1 2" key="1">
    <citation type="journal article" date="2018" name="Front. Plant Sci.">
        <title>Red Clover (Trifolium pratense) and Zigzag Clover (T. medium) - A Picture of Genomic Similarities and Differences.</title>
        <authorList>
            <person name="Dluhosova J."/>
            <person name="Istvanek J."/>
            <person name="Nedelnik J."/>
            <person name="Repkova J."/>
        </authorList>
    </citation>
    <scope>NUCLEOTIDE SEQUENCE [LARGE SCALE GENOMIC DNA]</scope>
    <source>
        <strain evidence="2">cv. 10/8</strain>
        <tissue evidence="1">Leaf</tissue>
    </source>
</reference>
<comment type="caution">
    <text evidence="1">The sequence shown here is derived from an EMBL/GenBank/DDBJ whole genome shotgun (WGS) entry which is preliminary data.</text>
</comment>
<sequence length="64" mass="7233">VHRVVEGENVDEFLDGVGNVDEGVEFLEGFFFHHCEVPDLHNPTKRWVQGGILLLDHQVVLVVP</sequence>
<name>A0A392PNS9_9FABA</name>
<feature type="non-terminal residue" evidence="1">
    <location>
        <position position="64"/>
    </location>
</feature>
<dbReference type="EMBL" id="LXQA010089454">
    <property type="protein sequence ID" value="MCI13751.1"/>
    <property type="molecule type" value="Genomic_DNA"/>
</dbReference>
<dbReference type="AlphaFoldDB" id="A0A392PNS9"/>
<protein>
    <submittedName>
        <fullName evidence="1">Uncharacterized protein</fullName>
    </submittedName>
</protein>
<accession>A0A392PNS9</accession>
<keyword evidence="2" id="KW-1185">Reference proteome</keyword>